<protein>
    <submittedName>
        <fullName evidence="1">Uncharacterized protein</fullName>
    </submittedName>
</protein>
<organism evidence="1 2">
    <name type="scientific">Paenibacillus tianjinensis</name>
    <dbReference type="NCBI Taxonomy" id="2810347"/>
    <lineage>
        <taxon>Bacteria</taxon>
        <taxon>Bacillati</taxon>
        <taxon>Bacillota</taxon>
        <taxon>Bacilli</taxon>
        <taxon>Bacillales</taxon>
        <taxon>Paenibacillaceae</taxon>
        <taxon>Paenibacillus</taxon>
    </lineage>
</organism>
<accession>A0ABX7L9H4</accession>
<proteinExistence type="predicted"/>
<name>A0ABX7L9H4_9BACL</name>
<evidence type="ECO:0000313" key="1">
    <source>
        <dbReference type="EMBL" id="QSF43378.1"/>
    </source>
</evidence>
<reference evidence="1 2" key="1">
    <citation type="submission" date="2021-02" db="EMBL/GenBank/DDBJ databases">
        <title>Paenibacillus tianjinensis sp. nov.</title>
        <authorList>
            <person name="Liu H."/>
        </authorList>
    </citation>
    <scope>NUCLEOTIDE SEQUENCE [LARGE SCALE GENOMIC DNA]</scope>
    <source>
        <strain evidence="1 2">TB2019</strain>
    </source>
</reference>
<dbReference type="EMBL" id="CP070969">
    <property type="protein sequence ID" value="QSF43378.1"/>
    <property type="molecule type" value="Genomic_DNA"/>
</dbReference>
<sequence>MFKEYKIRFYDSGEHKLGYLATITALDDEQADEFAKMIVAGLAYQPDSDWYPHDTKYEFI</sequence>
<keyword evidence="2" id="KW-1185">Reference proteome</keyword>
<evidence type="ECO:0000313" key="2">
    <source>
        <dbReference type="Proteomes" id="UP000663452"/>
    </source>
</evidence>
<dbReference type="Proteomes" id="UP000663452">
    <property type="component" value="Chromosome"/>
</dbReference>
<dbReference type="RefSeq" id="WP_206101011.1">
    <property type="nucleotide sequence ID" value="NZ_CP070969.1"/>
</dbReference>
<gene>
    <name evidence="1" type="ORF">JRJ22_19115</name>
</gene>